<dbReference type="InterPro" id="IPR012340">
    <property type="entry name" value="NA-bd_OB-fold"/>
</dbReference>
<dbReference type="PANTHER" id="PTHR45674">
    <property type="entry name" value="DNA LIGASE 1/3 FAMILY MEMBER"/>
    <property type="match status" value="1"/>
</dbReference>
<evidence type="ECO:0000256" key="4">
    <source>
        <dbReference type="ARBA" id="ARBA00034003"/>
    </source>
</evidence>
<dbReference type="Pfam" id="PF01068">
    <property type="entry name" value="DNA_ligase_A_M"/>
    <property type="match status" value="1"/>
</dbReference>
<dbReference type="EC" id="6.5.1.1" evidence="2"/>
<evidence type="ECO:0000256" key="1">
    <source>
        <dbReference type="ARBA" id="ARBA00007572"/>
    </source>
</evidence>
<keyword evidence="3 6" id="KW-0436">Ligase</keyword>
<dbReference type="AlphaFoldDB" id="F8FPP0"/>
<proteinExistence type="inferred from homology"/>
<reference evidence="6 7" key="2">
    <citation type="journal article" date="2013" name="Genome Announc.">
        <title>Genome Sequence of Growth-Improving Paenibacillus mucilaginosus Strain KNP414.</title>
        <authorList>
            <person name="Lu J.J."/>
            <person name="Wang J.F."/>
            <person name="Hu X.F."/>
        </authorList>
    </citation>
    <scope>NUCLEOTIDE SEQUENCE [LARGE SCALE GENOMIC DNA]</scope>
    <source>
        <strain evidence="6 7">KNP414</strain>
    </source>
</reference>
<dbReference type="PATRIC" id="fig|1036673.3.peg.6859"/>
<dbReference type="CDD" id="cd07971">
    <property type="entry name" value="OBF_DNA_ligase_LigD"/>
    <property type="match status" value="1"/>
</dbReference>
<evidence type="ECO:0000313" key="6">
    <source>
        <dbReference type="EMBL" id="AEI45857.1"/>
    </source>
</evidence>
<dbReference type="InterPro" id="IPR012310">
    <property type="entry name" value="DNA_ligase_ATP-dep_cent"/>
</dbReference>
<dbReference type="GO" id="GO:0005524">
    <property type="term" value="F:ATP binding"/>
    <property type="evidence" value="ECO:0007669"/>
    <property type="project" value="InterPro"/>
</dbReference>
<dbReference type="HOGENOM" id="CLU_008325_4_0_9"/>
<dbReference type="Proteomes" id="UP000006620">
    <property type="component" value="Chromosome"/>
</dbReference>
<comment type="similarity">
    <text evidence="1">Belongs to the ATP-dependent DNA ligase family.</text>
</comment>
<dbReference type="CDD" id="cd07906">
    <property type="entry name" value="Adenylation_DNA_ligase_LigD_LigC"/>
    <property type="match status" value="1"/>
</dbReference>
<dbReference type="KEGG" id="pms:KNP414_07350"/>
<gene>
    <name evidence="6" type="ordered locus">KNP414_07350</name>
</gene>
<sequence length="316" mass="35805">MEWQPIVPFEPIRTETAPSGDGWVGQIKWDGTRILTYASGGTVRLFNRKGHERTLQYPELLDLSSYCTAESVILDGEVIAIADGRPNFQEVMRRDSVRKAQHLALAQKQVPISYMIFDMPYLDGEWITDKPLRERQRLLQERVRGNATVQLVPSVAGMNDLFGVMKQHKMEGIVCKDLESKYLIGGKDKRWQKMKIYNDLVAVVGGVTHRAGQVNALMLGLYDAEGRLWYIGHAGAGRFTQQTWRELTEKVREMTLPERPFVNVPERSKDAVWIKPVLTVKVSYMEWTAGRTLRQPSIQALVGAQPADCTFGQLDG</sequence>
<feature type="domain" description="ATP-dependent DNA ligase family profile" evidence="5">
    <location>
        <begin position="105"/>
        <end position="227"/>
    </location>
</feature>
<accession>F8FPP0</accession>
<dbReference type="EMBL" id="CP002869">
    <property type="protein sequence ID" value="AEI45857.1"/>
    <property type="molecule type" value="Genomic_DNA"/>
</dbReference>
<dbReference type="GO" id="GO:0006281">
    <property type="term" value="P:DNA repair"/>
    <property type="evidence" value="ECO:0007669"/>
    <property type="project" value="InterPro"/>
</dbReference>
<evidence type="ECO:0000256" key="3">
    <source>
        <dbReference type="ARBA" id="ARBA00022598"/>
    </source>
</evidence>
<dbReference type="RefSeq" id="WP_013920998.1">
    <property type="nucleotide sequence ID" value="NC_015690.1"/>
</dbReference>
<dbReference type="InterPro" id="IPR050191">
    <property type="entry name" value="ATP-dep_DNA_ligase"/>
</dbReference>
<dbReference type="GO" id="GO:0003910">
    <property type="term" value="F:DNA ligase (ATP) activity"/>
    <property type="evidence" value="ECO:0007669"/>
    <property type="project" value="UniProtKB-EC"/>
</dbReference>
<evidence type="ECO:0000313" key="7">
    <source>
        <dbReference type="Proteomes" id="UP000006620"/>
    </source>
</evidence>
<protein>
    <recommendedName>
        <fullName evidence="2">DNA ligase (ATP)</fullName>
        <ecNumber evidence="2">6.5.1.1</ecNumber>
    </recommendedName>
</protein>
<dbReference type="SUPFAM" id="SSF56091">
    <property type="entry name" value="DNA ligase/mRNA capping enzyme, catalytic domain"/>
    <property type="match status" value="1"/>
</dbReference>
<dbReference type="GO" id="GO:0006310">
    <property type="term" value="P:DNA recombination"/>
    <property type="evidence" value="ECO:0007669"/>
    <property type="project" value="InterPro"/>
</dbReference>
<dbReference type="Pfam" id="PF04679">
    <property type="entry name" value="DNA_ligase_A_C"/>
    <property type="match status" value="1"/>
</dbReference>
<reference evidence="7" key="1">
    <citation type="submission" date="2011-06" db="EMBL/GenBank/DDBJ databases">
        <title>Complete genome sequence of Paenibacillus mucilaginosus KNP414.</title>
        <authorList>
            <person name="Wang J."/>
            <person name="Hu S."/>
            <person name="Hu X."/>
            <person name="Zhang B."/>
            <person name="Dong D."/>
            <person name="Zhang S."/>
            <person name="Zhao K."/>
            <person name="Wu D."/>
        </authorList>
    </citation>
    <scope>NUCLEOTIDE SEQUENCE [LARGE SCALE GENOMIC DNA]</scope>
    <source>
        <strain evidence="7">KNP414</strain>
    </source>
</reference>
<dbReference type="PANTHER" id="PTHR45674:SF4">
    <property type="entry name" value="DNA LIGASE 1"/>
    <property type="match status" value="1"/>
</dbReference>
<evidence type="ECO:0000256" key="2">
    <source>
        <dbReference type="ARBA" id="ARBA00012727"/>
    </source>
</evidence>
<dbReference type="Gene3D" id="2.40.50.140">
    <property type="entry name" value="Nucleic acid-binding proteins"/>
    <property type="match status" value="1"/>
</dbReference>
<dbReference type="PROSITE" id="PS50160">
    <property type="entry name" value="DNA_LIGASE_A3"/>
    <property type="match status" value="1"/>
</dbReference>
<dbReference type="InterPro" id="IPR012309">
    <property type="entry name" value="DNA_ligase_ATP-dep_C"/>
</dbReference>
<name>F8FPP0_PAEMK</name>
<dbReference type="Gene3D" id="3.30.1490.70">
    <property type="match status" value="1"/>
</dbReference>
<dbReference type="Gene3D" id="3.30.470.30">
    <property type="entry name" value="DNA ligase/mRNA capping enzyme"/>
    <property type="match status" value="1"/>
</dbReference>
<dbReference type="SUPFAM" id="SSF50249">
    <property type="entry name" value="Nucleic acid-binding proteins"/>
    <property type="match status" value="1"/>
</dbReference>
<evidence type="ECO:0000259" key="5">
    <source>
        <dbReference type="PROSITE" id="PS50160"/>
    </source>
</evidence>
<comment type="catalytic activity">
    <reaction evidence="4">
        <text>ATP + (deoxyribonucleotide)n-3'-hydroxyl + 5'-phospho-(deoxyribonucleotide)m = (deoxyribonucleotide)n+m + AMP + diphosphate.</text>
        <dbReference type="EC" id="6.5.1.1"/>
    </reaction>
</comment>
<organism evidence="6 7">
    <name type="scientific">Paenibacillus mucilaginosus (strain KNP414)</name>
    <dbReference type="NCBI Taxonomy" id="1036673"/>
    <lineage>
        <taxon>Bacteria</taxon>
        <taxon>Bacillati</taxon>
        <taxon>Bacillota</taxon>
        <taxon>Bacilli</taxon>
        <taxon>Bacillales</taxon>
        <taxon>Paenibacillaceae</taxon>
        <taxon>Paenibacillus</taxon>
    </lineage>
</organism>